<organism evidence="2 3">
    <name type="scientific">Caerostris darwini</name>
    <dbReference type="NCBI Taxonomy" id="1538125"/>
    <lineage>
        <taxon>Eukaryota</taxon>
        <taxon>Metazoa</taxon>
        <taxon>Ecdysozoa</taxon>
        <taxon>Arthropoda</taxon>
        <taxon>Chelicerata</taxon>
        <taxon>Arachnida</taxon>
        <taxon>Araneae</taxon>
        <taxon>Araneomorphae</taxon>
        <taxon>Entelegynae</taxon>
        <taxon>Araneoidea</taxon>
        <taxon>Araneidae</taxon>
        <taxon>Caerostris</taxon>
    </lineage>
</organism>
<proteinExistence type="predicted"/>
<feature type="compositionally biased region" description="Basic and acidic residues" evidence="1">
    <location>
        <begin position="130"/>
        <end position="146"/>
    </location>
</feature>
<sequence length="146" mass="15736">MVLISDCIEGWGRDDHADHPDGGNHHEHPLQSPLAGVVDGIVDRTVPVQGDGGEVQDGGHAAQDVAREPHLAYGQSELPLGHEGVGDVQRHHQNGDCDVRHRQRHDEHVLDVLEGAIGEDGYDEQDFADDGGHDDDGQDHRAGHGL</sequence>
<gene>
    <name evidence="2" type="ORF">CDAR_264351</name>
</gene>
<evidence type="ECO:0000256" key="1">
    <source>
        <dbReference type="SAM" id="MobiDB-lite"/>
    </source>
</evidence>
<comment type="caution">
    <text evidence="2">The sequence shown here is derived from an EMBL/GenBank/DDBJ whole genome shotgun (WGS) entry which is preliminary data.</text>
</comment>
<feature type="region of interest" description="Disordered" evidence="1">
    <location>
        <begin position="121"/>
        <end position="146"/>
    </location>
</feature>
<name>A0AAV4RHP7_9ARAC</name>
<dbReference type="Proteomes" id="UP001054837">
    <property type="component" value="Unassembled WGS sequence"/>
</dbReference>
<dbReference type="AlphaFoldDB" id="A0AAV4RHP7"/>
<dbReference type="EMBL" id="BPLQ01006070">
    <property type="protein sequence ID" value="GIY19760.1"/>
    <property type="molecule type" value="Genomic_DNA"/>
</dbReference>
<evidence type="ECO:0000313" key="3">
    <source>
        <dbReference type="Proteomes" id="UP001054837"/>
    </source>
</evidence>
<accession>A0AAV4RHP7</accession>
<reference evidence="2 3" key="1">
    <citation type="submission" date="2021-06" db="EMBL/GenBank/DDBJ databases">
        <title>Caerostris darwini draft genome.</title>
        <authorList>
            <person name="Kono N."/>
            <person name="Arakawa K."/>
        </authorList>
    </citation>
    <scope>NUCLEOTIDE SEQUENCE [LARGE SCALE GENOMIC DNA]</scope>
</reference>
<keyword evidence="3" id="KW-1185">Reference proteome</keyword>
<protein>
    <submittedName>
        <fullName evidence="2">Uncharacterized protein</fullName>
    </submittedName>
</protein>
<evidence type="ECO:0000313" key="2">
    <source>
        <dbReference type="EMBL" id="GIY19760.1"/>
    </source>
</evidence>